<reference evidence="1" key="2">
    <citation type="submission" date="2023-05" db="EMBL/GenBank/DDBJ databases">
        <authorList>
            <person name="Schelkunov M.I."/>
        </authorList>
    </citation>
    <scope>NUCLEOTIDE SEQUENCE</scope>
    <source>
        <strain evidence="1">Hsosn_3</strain>
        <tissue evidence="1">Leaf</tissue>
    </source>
</reference>
<keyword evidence="2" id="KW-1185">Reference proteome</keyword>
<sequence length="100" mass="11608">MHGSPCENVVKINVHGVFDEEPLENGNQNGIVHLAMRIAFKKRINFIEVDETDNVLAFDILLEPDEDIVEEEGLEQVIQQINVLFYNFNKRRNDGSRRRN</sequence>
<name>A0AAD8IB79_9APIA</name>
<gene>
    <name evidence="1" type="ORF">POM88_020259</name>
</gene>
<dbReference type="AlphaFoldDB" id="A0AAD8IB79"/>
<dbReference type="EMBL" id="JAUIZM010000005">
    <property type="protein sequence ID" value="KAK1382524.1"/>
    <property type="molecule type" value="Genomic_DNA"/>
</dbReference>
<reference evidence="1" key="1">
    <citation type="submission" date="2023-02" db="EMBL/GenBank/DDBJ databases">
        <title>Genome of toxic invasive species Heracleum sosnowskyi carries increased number of genes despite the absence of recent whole-genome duplications.</title>
        <authorList>
            <person name="Schelkunov M."/>
            <person name="Shtratnikova V."/>
            <person name="Makarenko M."/>
            <person name="Klepikova A."/>
            <person name="Omelchenko D."/>
            <person name="Novikova G."/>
            <person name="Obukhova E."/>
            <person name="Bogdanov V."/>
            <person name="Penin A."/>
            <person name="Logacheva M."/>
        </authorList>
    </citation>
    <scope>NUCLEOTIDE SEQUENCE</scope>
    <source>
        <strain evidence="1">Hsosn_3</strain>
        <tissue evidence="1">Leaf</tissue>
    </source>
</reference>
<evidence type="ECO:0000313" key="1">
    <source>
        <dbReference type="EMBL" id="KAK1382524.1"/>
    </source>
</evidence>
<accession>A0AAD8IB79</accession>
<comment type="caution">
    <text evidence="1">The sequence shown here is derived from an EMBL/GenBank/DDBJ whole genome shotgun (WGS) entry which is preliminary data.</text>
</comment>
<evidence type="ECO:0000313" key="2">
    <source>
        <dbReference type="Proteomes" id="UP001237642"/>
    </source>
</evidence>
<protein>
    <submittedName>
        <fullName evidence="1">Uncharacterized protein</fullName>
    </submittedName>
</protein>
<dbReference type="Proteomes" id="UP001237642">
    <property type="component" value="Unassembled WGS sequence"/>
</dbReference>
<organism evidence="1 2">
    <name type="scientific">Heracleum sosnowskyi</name>
    <dbReference type="NCBI Taxonomy" id="360622"/>
    <lineage>
        <taxon>Eukaryota</taxon>
        <taxon>Viridiplantae</taxon>
        <taxon>Streptophyta</taxon>
        <taxon>Embryophyta</taxon>
        <taxon>Tracheophyta</taxon>
        <taxon>Spermatophyta</taxon>
        <taxon>Magnoliopsida</taxon>
        <taxon>eudicotyledons</taxon>
        <taxon>Gunneridae</taxon>
        <taxon>Pentapetalae</taxon>
        <taxon>asterids</taxon>
        <taxon>campanulids</taxon>
        <taxon>Apiales</taxon>
        <taxon>Apiaceae</taxon>
        <taxon>Apioideae</taxon>
        <taxon>apioid superclade</taxon>
        <taxon>Tordylieae</taxon>
        <taxon>Tordyliinae</taxon>
        <taxon>Heracleum</taxon>
    </lineage>
</organism>
<proteinExistence type="predicted"/>